<comment type="subcellular location">
    <subcellularLocation>
        <location evidence="2 9 11">Cytoplasm</location>
    </subcellularLocation>
</comment>
<dbReference type="GO" id="GO:0000162">
    <property type="term" value="P:L-tryptophan biosynthetic process"/>
    <property type="evidence" value="ECO:0007669"/>
    <property type="project" value="TreeGrafter"/>
</dbReference>
<gene>
    <name evidence="9" type="primary">hisA</name>
    <name evidence="12" type="ORF">SAMN04488038_10585</name>
</gene>
<keyword evidence="8 9" id="KW-0413">Isomerase</keyword>
<dbReference type="OrthoDB" id="9807749at2"/>
<dbReference type="STRING" id="489703.SAMN04488038_10585"/>
<dbReference type="Pfam" id="PF00977">
    <property type="entry name" value="His_biosynth"/>
    <property type="match status" value="1"/>
</dbReference>
<dbReference type="GO" id="GO:0000105">
    <property type="term" value="P:L-histidine biosynthetic process"/>
    <property type="evidence" value="ECO:0007669"/>
    <property type="project" value="UniProtKB-UniRule"/>
</dbReference>
<dbReference type="PANTHER" id="PTHR43090:SF2">
    <property type="entry name" value="1-(5-PHOSPHORIBOSYL)-5-[(5-PHOSPHORIBOSYLAMINO)METHYLIDENEAMINO] IMIDAZOLE-4-CARBOXAMIDE ISOMERASE"/>
    <property type="match status" value="1"/>
</dbReference>
<dbReference type="InterPro" id="IPR044524">
    <property type="entry name" value="Isoase_HisA-like"/>
</dbReference>
<evidence type="ECO:0000256" key="8">
    <source>
        <dbReference type="ARBA" id="ARBA00023235"/>
    </source>
</evidence>
<dbReference type="RefSeq" id="WP_093284057.1">
    <property type="nucleotide sequence ID" value="NZ_FOFS01000005.1"/>
</dbReference>
<evidence type="ECO:0000313" key="12">
    <source>
        <dbReference type="EMBL" id="SEQ26665.1"/>
    </source>
</evidence>
<dbReference type="AlphaFoldDB" id="A0A1H9ELZ4"/>
<evidence type="ECO:0000256" key="10">
    <source>
        <dbReference type="RuleBase" id="RU003657"/>
    </source>
</evidence>
<evidence type="ECO:0000256" key="1">
    <source>
        <dbReference type="ARBA" id="ARBA00000901"/>
    </source>
</evidence>
<dbReference type="EC" id="5.3.1.16" evidence="9 11"/>
<evidence type="ECO:0000256" key="9">
    <source>
        <dbReference type="HAMAP-Rule" id="MF_01014"/>
    </source>
</evidence>
<dbReference type="HAMAP" id="MF_01014">
    <property type="entry name" value="HisA"/>
    <property type="match status" value="1"/>
</dbReference>
<evidence type="ECO:0000313" key="13">
    <source>
        <dbReference type="Proteomes" id="UP000199233"/>
    </source>
</evidence>
<dbReference type="Gene3D" id="3.20.20.70">
    <property type="entry name" value="Aldolase class I"/>
    <property type="match status" value="1"/>
</dbReference>
<evidence type="ECO:0000256" key="2">
    <source>
        <dbReference type="ARBA" id="ARBA00004496"/>
    </source>
</evidence>
<keyword evidence="7 9" id="KW-0368">Histidine biosynthesis</keyword>
<comment type="similarity">
    <text evidence="4 9 10">Belongs to the HisA/HisF family.</text>
</comment>
<comment type="catalytic activity">
    <reaction evidence="1 9 11">
        <text>1-(5-phospho-beta-D-ribosyl)-5-[(5-phospho-beta-D-ribosylamino)methylideneamino]imidazole-4-carboxamide = 5-[(5-phospho-1-deoxy-D-ribulos-1-ylimino)methylamino]-1-(5-phospho-beta-D-ribosyl)imidazole-4-carboxamide</text>
        <dbReference type="Rhea" id="RHEA:15469"/>
        <dbReference type="ChEBI" id="CHEBI:58435"/>
        <dbReference type="ChEBI" id="CHEBI:58525"/>
        <dbReference type="EC" id="5.3.1.16"/>
    </reaction>
</comment>
<dbReference type="FunFam" id="3.20.20.70:FF:000009">
    <property type="entry name" value="1-(5-phosphoribosyl)-5-[(5-phosphoribosylamino)methylideneamino] imidazole-4-carboxamide isomerase"/>
    <property type="match status" value="1"/>
</dbReference>
<keyword evidence="5 9" id="KW-0963">Cytoplasm</keyword>
<protein>
    <recommendedName>
        <fullName evidence="9 11">1-(5-phosphoribosyl)-5-[(5-phosphoribosylamino)methylideneamino] imidazole-4-carboxamide isomerase</fullName>
        <ecNumber evidence="9 11">5.3.1.16</ecNumber>
    </recommendedName>
    <alternativeName>
        <fullName evidence="9">Phosphoribosylformimino-5-aminoimidazole carboxamide ribotide isomerase</fullName>
    </alternativeName>
</protein>
<feature type="active site" description="Proton donor" evidence="9">
    <location>
        <position position="129"/>
    </location>
</feature>
<proteinExistence type="inferred from homology"/>
<dbReference type="InterPro" id="IPR006063">
    <property type="entry name" value="HisA_bact_arch"/>
</dbReference>
<keyword evidence="13" id="KW-1185">Reference proteome</keyword>
<dbReference type="UniPathway" id="UPA00031">
    <property type="reaction ID" value="UER00009"/>
</dbReference>
<evidence type="ECO:0000256" key="6">
    <source>
        <dbReference type="ARBA" id="ARBA00022605"/>
    </source>
</evidence>
<keyword evidence="6 9" id="KW-0028">Amino-acid biosynthesis</keyword>
<dbReference type="PANTHER" id="PTHR43090">
    <property type="entry name" value="1-(5-PHOSPHORIBOSYL)-5-[(5-PHOSPHORIBOSYLAMINO)METHYLIDENEAMINO] IMIDAZOLE-4-CARBOXAMIDE ISOMERASE"/>
    <property type="match status" value="1"/>
</dbReference>
<organism evidence="12 13">
    <name type="scientific">Solimonas aquatica</name>
    <dbReference type="NCBI Taxonomy" id="489703"/>
    <lineage>
        <taxon>Bacteria</taxon>
        <taxon>Pseudomonadati</taxon>
        <taxon>Pseudomonadota</taxon>
        <taxon>Gammaproteobacteria</taxon>
        <taxon>Nevskiales</taxon>
        <taxon>Nevskiaceae</taxon>
        <taxon>Solimonas</taxon>
    </lineage>
</organism>
<dbReference type="CDD" id="cd04732">
    <property type="entry name" value="HisA"/>
    <property type="match status" value="1"/>
</dbReference>
<name>A0A1H9ELZ4_9GAMM</name>
<evidence type="ECO:0000256" key="5">
    <source>
        <dbReference type="ARBA" id="ARBA00022490"/>
    </source>
</evidence>
<dbReference type="Proteomes" id="UP000199233">
    <property type="component" value="Unassembled WGS sequence"/>
</dbReference>
<dbReference type="InterPro" id="IPR011060">
    <property type="entry name" value="RibuloseP-bd_barrel"/>
</dbReference>
<dbReference type="GO" id="GO:0005737">
    <property type="term" value="C:cytoplasm"/>
    <property type="evidence" value="ECO:0007669"/>
    <property type="project" value="UniProtKB-SubCell"/>
</dbReference>
<dbReference type="SUPFAM" id="SSF51366">
    <property type="entry name" value="Ribulose-phoshate binding barrel"/>
    <property type="match status" value="1"/>
</dbReference>
<feature type="active site" description="Proton acceptor" evidence="9">
    <location>
        <position position="8"/>
    </location>
</feature>
<dbReference type="EMBL" id="FOFS01000005">
    <property type="protein sequence ID" value="SEQ26665.1"/>
    <property type="molecule type" value="Genomic_DNA"/>
</dbReference>
<evidence type="ECO:0000256" key="3">
    <source>
        <dbReference type="ARBA" id="ARBA00005133"/>
    </source>
</evidence>
<comment type="pathway">
    <text evidence="3 9 11">Amino-acid biosynthesis; L-histidine biosynthesis; L-histidine from 5-phospho-alpha-D-ribose 1-diphosphate: step 4/9.</text>
</comment>
<evidence type="ECO:0000256" key="4">
    <source>
        <dbReference type="ARBA" id="ARBA00009667"/>
    </source>
</evidence>
<dbReference type="NCBIfam" id="NF010112">
    <property type="entry name" value="PRK13585.1"/>
    <property type="match status" value="1"/>
</dbReference>
<dbReference type="InterPro" id="IPR006062">
    <property type="entry name" value="His_biosynth"/>
</dbReference>
<dbReference type="GO" id="GO:0003949">
    <property type="term" value="F:1-(5-phosphoribosyl)-5-[(5-phosphoribosylamino)methylideneamino]imidazole-4-carboxamide isomerase activity"/>
    <property type="evidence" value="ECO:0007669"/>
    <property type="project" value="UniProtKB-UniRule"/>
</dbReference>
<reference evidence="12 13" key="1">
    <citation type="submission" date="2016-10" db="EMBL/GenBank/DDBJ databases">
        <authorList>
            <person name="de Groot N.N."/>
        </authorList>
    </citation>
    <scope>NUCLEOTIDE SEQUENCE [LARGE SCALE GENOMIC DNA]</scope>
    <source>
        <strain evidence="12 13">DSM 25927</strain>
    </source>
</reference>
<evidence type="ECO:0000256" key="11">
    <source>
        <dbReference type="RuleBase" id="RU003658"/>
    </source>
</evidence>
<dbReference type="NCBIfam" id="TIGR00007">
    <property type="entry name" value="1-(5-phosphoribosyl)-5-[(5-phosphoribosylamino)methylideneamino]imidazole-4-carboxamide isomerase"/>
    <property type="match status" value="1"/>
</dbReference>
<evidence type="ECO:0000256" key="7">
    <source>
        <dbReference type="ARBA" id="ARBA00023102"/>
    </source>
</evidence>
<dbReference type="InterPro" id="IPR013785">
    <property type="entry name" value="Aldolase_TIM"/>
</dbReference>
<dbReference type="InterPro" id="IPR023016">
    <property type="entry name" value="HisA/PriA"/>
</dbReference>
<sequence>MLLIPAIDLKGGQCVRLRQGRMNDATVFSDQPADVAKRWADEGAERIHVVDLDGAFKGAPVNLKVVEEIVKAVNVPVQIGGGIRDEDTVQRYLNIGVQYVIIGTKAVNAPHFLHDLCLEFPRHIIVSLDAKDGRVALNGWAKVTSHDVIETAVHCERDGVEAIIYTDISRDGMMQGFNAESTSKLARALKTPVLASGGVSSLDDIRRLKEIEADGVGGAVIGRALYEGSLDFKEAVKIAKS</sequence>
<accession>A0A1H9ELZ4</accession>